<reference evidence="11 12" key="1">
    <citation type="submission" date="2018-02" db="EMBL/GenBank/DDBJ databases">
        <title>Genomic Encyclopedia of Archaeal and Bacterial Type Strains, Phase II (KMG-II): from individual species to whole genera.</title>
        <authorList>
            <person name="Goeker M."/>
        </authorList>
    </citation>
    <scope>NUCLEOTIDE SEQUENCE [LARGE SCALE GENOMIC DNA]</scope>
    <source>
        <strain evidence="11 12">DSM 29526</strain>
    </source>
</reference>
<feature type="domain" description="TonB-dependent receptor plug" evidence="10">
    <location>
        <begin position="118"/>
        <end position="246"/>
    </location>
</feature>
<feature type="region of interest" description="Disordered" evidence="8">
    <location>
        <begin position="293"/>
        <end position="312"/>
    </location>
</feature>
<dbReference type="NCBIfam" id="TIGR04057">
    <property type="entry name" value="SusC_RagA_signa"/>
    <property type="match status" value="1"/>
</dbReference>
<gene>
    <name evidence="11" type="ORF">CLV84_3480</name>
</gene>
<name>A0A2S6I5V9_9BACT</name>
<dbReference type="SUPFAM" id="SSF56935">
    <property type="entry name" value="Porins"/>
    <property type="match status" value="1"/>
</dbReference>
<evidence type="ECO:0000256" key="4">
    <source>
        <dbReference type="ARBA" id="ARBA00022692"/>
    </source>
</evidence>
<dbReference type="OrthoDB" id="9768177at2"/>
<dbReference type="GO" id="GO:0009279">
    <property type="term" value="C:cell outer membrane"/>
    <property type="evidence" value="ECO:0007669"/>
    <property type="project" value="UniProtKB-SubCell"/>
</dbReference>
<dbReference type="NCBIfam" id="TIGR04056">
    <property type="entry name" value="OMP_RagA_SusC"/>
    <property type="match status" value="1"/>
</dbReference>
<comment type="subcellular location">
    <subcellularLocation>
        <location evidence="1 7">Cell outer membrane</location>
        <topology evidence="1 7">Multi-pass membrane protein</topology>
    </subcellularLocation>
</comment>
<keyword evidence="9" id="KW-0732">Signal</keyword>
<evidence type="ECO:0000256" key="6">
    <source>
        <dbReference type="ARBA" id="ARBA00023237"/>
    </source>
</evidence>
<feature type="chain" id="PRO_5015422575" evidence="9">
    <location>
        <begin position="25"/>
        <end position="1062"/>
    </location>
</feature>
<evidence type="ECO:0000313" key="12">
    <source>
        <dbReference type="Proteomes" id="UP000237662"/>
    </source>
</evidence>
<dbReference type="InterPro" id="IPR008969">
    <property type="entry name" value="CarboxyPept-like_regulatory"/>
</dbReference>
<dbReference type="EMBL" id="PTJC01000006">
    <property type="protein sequence ID" value="PPK86547.1"/>
    <property type="molecule type" value="Genomic_DNA"/>
</dbReference>
<keyword evidence="6 7" id="KW-0998">Cell outer membrane</keyword>
<dbReference type="InterPro" id="IPR037066">
    <property type="entry name" value="Plug_dom_sf"/>
</dbReference>
<evidence type="ECO:0000259" key="10">
    <source>
        <dbReference type="Pfam" id="PF07715"/>
    </source>
</evidence>
<dbReference type="Pfam" id="PF13715">
    <property type="entry name" value="CarbopepD_reg_2"/>
    <property type="match status" value="1"/>
</dbReference>
<dbReference type="InterPro" id="IPR036942">
    <property type="entry name" value="Beta-barrel_TonB_sf"/>
</dbReference>
<evidence type="ECO:0000313" key="11">
    <source>
        <dbReference type="EMBL" id="PPK86547.1"/>
    </source>
</evidence>
<keyword evidence="5 7" id="KW-0472">Membrane</keyword>
<evidence type="ECO:0000256" key="2">
    <source>
        <dbReference type="ARBA" id="ARBA00022448"/>
    </source>
</evidence>
<feature type="signal peptide" evidence="9">
    <location>
        <begin position="1"/>
        <end position="24"/>
    </location>
</feature>
<dbReference type="Gene3D" id="2.60.40.1120">
    <property type="entry name" value="Carboxypeptidase-like, regulatory domain"/>
    <property type="match status" value="1"/>
</dbReference>
<dbReference type="InterPro" id="IPR023996">
    <property type="entry name" value="TonB-dep_OMP_SusC/RagA"/>
</dbReference>
<evidence type="ECO:0000256" key="3">
    <source>
        <dbReference type="ARBA" id="ARBA00022452"/>
    </source>
</evidence>
<dbReference type="Gene3D" id="2.40.170.20">
    <property type="entry name" value="TonB-dependent receptor, beta-barrel domain"/>
    <property type="match status" value="1"/>
</dbReference>
<sequence>MKLVPRGAALAVLLLTLLATGLSAQRSVTGTVTDAESGEALIGVSVTVEGTSTGTITDLDGTYTVSVPESAEDLLFSYLGFRSQTLSVGTQSVLDVQLQPDAANLEEVIVIGYGQTRKQDLSTAVSTISGSEISDQPVTSFEQAMVGKLAGVQVLQTSGSPGAGLSVRVRGVGSITAGNEPLYVIDGVPLSNDNARATGEVNPGGGYAEQPINVLSTINPADIESIQVLKDASAAAIYGSRGSNGVVLITTKKGSAGAPTVAYSGYYGRQETTTRYDMLNAYEWAQLNFEGRNNGYRDRYPEGQDSDTNEERAANVPGQPAVLIPPQIQPYLAGEAGLTDTDWQDEIFRNAPIQSHSLSVSGGTADLRYYASAEYMDQQGIVISSGFKRYSGRFNMDLTRGRLKVGLNLNPTLTDHDLVNSEGPWFDHGVIGLALHSSPIWPVYNPDGTYNYGGNAWGYAMTDAVNPIALANEIQDDMQQLRLIGNLYAQIDLVDHLSYRLNLGTDLNQFDRDYYWPSSVEERGQSGPRTPVGIARTRNSRNWLVEHLLNYDQSFGNHNLSAVAGFTAQQETFNAKELYATNYPNDLVPTLNAGQITDGGSFREEWSLLSVLGRAQYNFNNRYYLSAALRADGSSRFGPNNKWGYFPSASAAWRVSGEPFMQDVEAVSNLKLRLSYGNTGNFQIPNYGSVGLLGFTDYVVGGDNLAVGLAPSTPSNPNLSWERTTMVDVGLDLGFFNDAVYLELDYYTANTRDLLLDVPVPMSSGFVSELRNIGEVNNRGFEAALTVQNRLGGLEWSLTGNFATNRNEVISLADNVPQIIVGGGTGSAQWITTPGEPIGSYYNPVYDGVFMNQAEIDAYPHVPNARPGDLRFLDLDGDGEINFAADREIQGNYLPDYTAGATLNLRFRGFDFNAAVQGAYGQEVLHLFRRYIYNQEGNMNLMRGALDRWQSEAMPGDGKTNRANRLQTGSNGQTSNWHLEDASYTRIRNLTLGYTLPVPVLERVGITKTRAYFSVQNPFTFTQYLGYNPEVNSRPDSALNPGEDYASYPLARIYSFGLNLSF</sequence>
<dbReference type="Proteomes" id="UP000237662">
    <property type="component" value="Unassembled WGS sequence"/>
</dbReference>
<keyword evidence="3 7" id="KW-1134">Transmembrane beta strand</keyword>
<keyword evidence="2 7" id="KW-0813">Transport</keyword>
<dbReference type="InterPro" id="IPR012910">
    <property type="entry name" value="Plug_dom"/>
</dbReference>
<dbReference type="InterPro" id="IPR023997">
    <property type="entry name" value="TonB-dep_OMP_SusC/RagA_CS"/>
</dbReference>
<dbReference type="AlphaFoldDB" id="A0A2S6I5V9"/>
<proteinExistence type="inferred from homology"/>
<organism evidence="11 12">
    <name type="scientific">Neolewinella xylanilytica</name>
    <dbReference type="NCBI Taxonomy" id="1514080"/>
    <lineage>
        <taxon>Bacteria</taxon>
        <taxon>Pseudomonadati</taxon>
        <taxon>Bacteroidota</taxon>
        <taxon>Saprospiria</taxon>
        <taxon>Saprospirales</taxon>
        <taxon>Lewinellaceae</taxon>
        <taxon>Neolewinella</taxon>
    </lineage>
</organism>
<keyword evidence="4 7" id="KW-0812">Transmembrane</keyword>
<dbReference type="FunFam" id="2.60.40.1120:FF:000003">
    <property type="entry name" value="Outer membrane protein Omp121"/>
    <property type="match status" value="1"/>
</dbReference>
<keyword evidence="12" id="KW-1185">Reference proteome</keyword>
<protein>
    <submittedName>
        <fullName evidence="11">TonB-linked SusC/RagA family outer membrane protein</fullName>
    </submittedName>
</protein>
<evidence type="ECO:0000256" key="7">
    <source>
        <dbReference type="PROSITE-ProRule" id="PRU01360"/>
    </source>
</evidence>
<dbReference type="RefSeq" id="WP_104420975.1">
    <property type="nucleotide sequence ID" value="NZ_PTJC01000006.1"/>
</dbReference>
<feature type="region of interest" description="Disordered" evidence="8">
    <location>
        <begin position="953"/>
        <end position="974"/>
    </location>
</feature>
<dbReference type="InterPro" id="IPR039426">
    <property type="entry name" value="TonB-dep_rcpt-like"/>
</dbReference>
<evidence type="ECO:0000256" key="5">
    <source>
        <dbReference type="ARBA" id="ARBA00023136"/>
    </source>
</evidence>
<evidence type="ECO:0000256" key="1">
    <source>
        <dbReference type="ARBA" id="ARBA00004571"/>
    </source>
</evidence>
<comment type="caution">
    <text evidence="11">The sequence shown here is derived from an EMBL/GenBank/DDBJ whole genome shotgun (WGS) entry which is preliminary data.</text>
</comment>
<dbReference type="Pfam" id="PF07715">
    <property type="entry name" value="Plug"/>
    <property type="match status" value="1"/>
</dbReference>
<dbReference type="SUPFAM" id="SSF49464">
    <property type="entry name" value="Carboxypeptidase regulatory domain-like"/>
    <property type="match status" value="1"/>
</dbReference>
<evidence type="ECO:0000256" key="8">
    <source>
        <dbReference type="SAM" id="MobiDB-lite"/>
    </source>
</evidence>
<dbReference type="FunFam" id="2.170.130.10:FF:000008">
    <property type="entry name" value="SusC/RagA family TonB-linked outer membrane protein"/>
    <property type="match status" value="1"/>
</dbReference>
<dbReference type="PROSITE" id="PS52016">
    <property type="entry name" value="TONB_DEPENDENT_REC_3"/>
    <property type="match status" value="1"/>
</dbReference>
<evidence type="ECO:0000256" key="9">
    <source>
        <dbReference type="SAM" id="SignalP"/>
    </source>
</evidence>
<dbReference type="Gene3D" id="2.170.130.10">
    <property type="entry name" value="TonB-dependent receptor, plug domain"/>
    <property type="match status" value="1"/>
</dbReference>
<feature type="compositionally biased region" description="Polar residues" evidence="8">
    <location>
        <begin position="961"/>
        <end position="974"/>
    </location>
</feature>
<accession>A0A2S6I5V9</accession>
<comment type="similarity">
    <text evidence="7">Belongs to the TonB-dependent receptor family.</text>
</comment>